<keyword evidence="7" id="KW-0379">Hydroxylation</keyword>
<name>A0A371EK33_MUCPR</name>
<dbReference type="InterPro" id="IPR039617">
    <property type="entry name" value="CLAVATA3-CLE"/>
</dbReference>
<protein>
    <submittedName>
        <fullName evidence="10">Uncharacterized protein</fullName>
    </submittedName>
</protein>
<evidence type="ECO:0000256" key="9">
    <source>
        <dbReference type="SAM" id="Phobius"/>
    </source>
</evidence>
<evidence type="ECO:0000256" key="3">
    <source>
        <dbReference type="ARBA" id="ARBA00022525"/>
    </source>
</evidence>
<evidence type="ECO:0000256" key="1">
    <source>
        <dbReference type="ARBA" id="ARBA00004239"/>
    </source>
</evidence>
<keyword evidence="9" id="KW-0472">Membrane</keyword>
<keyword evidence="9" id="KW-1133">Transmembrane helix</keyword>
<feature type="transmembrane region" description="Helical" evidence="9">
    <location>
        <begin position="6"/>
        <end position="25"/>
    </location>
</feature>
<dbReference type="STRING" id="157652.A0A371EK33"/>
<sequence length="108" mass="12011">MGNSSAAQVCILALIMFFSTFFMTLHARSLHGHPLIVHKKIVDIQKLLQKSGIHLSKHVYIRDGSVPLAPGDRLAPGGPDPQHNGKAPPRSKCFRRSTKRNRDFFLAI</sequence>
<dbReference type="PANTHER" id="PTHR36016:SF1">
    <property type="entry name" value="CLAVATA3_ESR (CLE)-RELATED PROTEIN 5-RELATED"/>
    <property type="match status" value="1"/>
</dbReference>
<keyword evidence="11" id="KW-1185">Reference proteome</keyword>
<comment type="similarity">
    <text evidence="2">Belongs to the CLV3/ESR signal peptide family.</text>
</comment>
<evidence type="ECO:0000256" key="2">
    <source>
        <dbReference type="ARBA" id="ARBA00005416"/>
    </source>
</evidence>
<comment type="caution">
    <text evidence="10">The sequence shown here is derived from an EMBL/GenBank/DDBJ whole genome shotgun (WGS) entry which is preliminary data.</text>
</comment>
<dbReference type="GO" id="GO:0030154">
    <property type="term" value="P:cell differentiation"/>
    <property type="evidence" value="ECO:0007669"/>
    <property type="project" value="UniProtKB-KW"/>
</dbReference>
<keyword evidence="6" id="KW-0325">Glycoprotein</keyword>
<comment type="subcellular location">
    <subcellularLocation>
        <location evidence="1">Secreted</location>
        <location evidence="1">Extracellular space</location>
    </subcellularLocation>
</comment>
<evidence type="ECO:0000256" key="8">
    <source>
        <dbReference type="SAM" id="MobiDB-lite"/>
    </source>
</evidence>
<evidence type="ECO:0000256" key="7">
    <source>
        <dbReference type="ARBA" id="ARBA00023278"/>
    </source>
</evidence>
<feature type="non-terminal residue" evidence="10">
    <location>
        <position position="1"/>
    </location>
</feature>
<dbReference type="PANTHER" id="PTHR36016">
    <property type="entry name" value="CLAVATA3/ESR (CLE)-RELATED PROTEIN 7"/>
    <property type="match status" value="1"/>
</dbReference>
<keyword evidence="4" id="KW-0732">Signal</keyword>
<proteinExistence type="inferred from homology"/>
<dbReference type="GO" id="GO:0005576">
    <property type="term" value="C:extracellular region"/>
    <property type="evidence" value="ECO:0007669"/>
    <property type="project" value="UniProtKB-SubCell"/>
</dbReference>
<evidence type="ECO:0000313" key="11">
    <source>
        <dbReference type="Proteomes" id="UP000257109"/>
    </source>
</evidence>
<dbReference type="AlphaFoldDB" id="A0A371EK33"/>
<feature type="region of interest" description="Disordered" evidence="8">
    <location>
        <begin position="70"/>
        <end position="94"/>
    </location>
</feature>
<organism evidence="10 11">
    <name type="scientific">Mucuna pruriens</name>
    <name type="common">Velvet bean</name>
    <name type="synonym">Dolichos pruriens</name>
    <dbReference type="NCBI Taxonomy" id="157652"/>
    <lineage>
        <taxon>Eukaryota</taxon>
        <taxon>Viridiplantae</taxon>
        <taxon>Streptophyta</taxon>
        <taxon>Embryophyta</taxon>
        <taxon>Tracheophyta</taxon>
        <taxon>Spermatophyta</taxon>
        <taxon>Magnoliopsida</taxon>
        <taxon>eudicotyledons</taxon>
        <taxon>Gunneridae</taxon>
        <taxon>Pentapetalae</taxon>
        <taxon>rosids</taxon>
        <taxon>fabids</taxon>
        <taxon>Fabales</taxon>
        <taxon>Fabaceae</taxon>
        <taxon>Papilionoideae</taxon>
        <taxon>50 kb inversion clade</taxon>
        <taxon>NPAAA clade</taxon>
        <taxon>indigoferoid/millettioid clade</taxon>
        <taxon>Phaseoleae</taxon>
        <taxon>Mucuna</taxon>
    </lineage>
</organism>
<dbReference type="Proteomes" id="UP000257109">
    <property type="component" value="Unassembled WGS sequence"/>
</dbReference>
<evidence type="ECO:0000313" key="10">
    <source>
        <dbReference type="EMBL" id="RDX66408.1"/>
    </source>
</evidence>
<keyword evidence="5" id="KW-0221">Differentiation</keyword>
<accession>A0A371EK33</accession>
<dbReference type="EMBL" id="QJKJ01013448">
    <property type="protein sequence ID" value="RDX66408.1"/>
    <property type="molecule type" value="Genomic_DNA"/>
</dbReference>
<keyword evidence="9" id="KW-0812">Transmembrane</keyword>
<reference evidence="10" key="1">
    <citation type="submission" date="2018-05" db="EMBL/GenBank/DDBJ databases">
        <title>Draft genome of Mucuna pruriens seed.</title>
        <authorList>
            <person name="Nnadi N.E."/>
            <person name="Vos R."/>
            <person name="Hasami M.H."/>
            <person name="Devisetty U.K."/>
            <person name="Aguiy J.C."/>
        </authorList>
    </citation>
    <scope>NUCLEOTIDE SEQUENCE [LARGE SCALE GENOMIC DNA]</scope>
    <source>
        <strain evidence="10">JCA_2017</strain>
    </source>
</reference>
<evidence type="ECO:0000256" key="5">
    <source>
        <dbReference type="ARBA" id="ARBA00022782"/>
    </source>
</evidence>
<evidence type="ECO:0000256" key="4">
    <source>
        <dbReference type="ARBA" id="ARBA00022729"/>
    </source>
</evidence>
<keyword evidence="3" id="KW-0964">Secreted</keyword>
<gene>
    <name evidence="10" type="ORF">CR513_54824</name>
</gene>
<dbReference type="OrthoDB" id="1406315at2759"/>
<evidence type="ECO:0000256" key="6">
    <source>
        <dbReference type="ARBA" id="ARBA00023180"/>
    </source>
</evidence>